<dbReference type="SUPFAM" id="SSF56601">
    <property type="entry name" value="beta-lactamase/transpeptidase-like"/>
    <property type="match status" value="1"/>
</dbReference>
<dbReference type="Gene3D" id="3.40.710.10">
    <property type="entry name" value="DD-peptidase/beta-lactamase superfamily"/>
    <property type="match status" value="1"/>
</dbReference>
<dbReference type="OrthoDB" id="428260at2759"/>
<name>A0A9W8XTQ0_9PLEO</name>
<reference evidence="2" key="1">
    <citation type="submission" date="2022-10" db="EMBL/GenBank/DDBJ databases">
        <title>Tapping the CABI collections for fungal endophytes: first genome assemblies for Collariella, Neodidymelliopsis, Ascochyta clinopodiicola, Didymella pomorum, Didymosphaeria variabile, Neocosmospora piperis and Neocucurbitaria cava.</title>
        <authorList>
            <person name="Hill R."/>
        </authorList>
    </citation>
    <scope>NUCLEOTIDE SEQUENCE</scope>
    <source>
        <strain evidence="2">IMI 356815</strain>
    </source>
</reference>
<keyword evidence="3" id="KW-1185">Reference proteome</keyword>
<gene>
    <name evidence="2" type="primary">GPI17_1</name>
    <name evidence="2" type="ORF">N0V89_003080</name>
</gene>
<dbReference type="PANTHER" id="PTHR43283:SF3">
    <property type="entry name" value="BETA-LACTAMASE FAMILY PROTEIN (AFU_ORTHOLOGUE AFUA_5G07500)"/>
    <property type="match status" value="1"/>
</dbReference>
<dbReference type="PANTHER" id="PTHR43283">
    <property type="entry name" value="BETA-LACTAMASE-RELATED"/>
    <property type="match status" value="1"/>
</dbReference>
<evidence type="ECO:0000313" key="2">
    <source>
        <dbReference type="EMBL" id="KAJ4358496.1"/>
    </source>
</evidence>
<comment type="caution">
    <text evidence="2">The sequence shown here is derived from an EMBL/GenBank/DDBJ whole genome shotgun (WGS) entry which is preliminary data.</text>
</comment>
<proteinExistence type="predicted"/>
<dbReference type="EMBL" id="JAPEUX010000002">
    <property type="protein sequence ID" value="KAJ4358496.1"/>
    <property type="molecule type" value="Genomic_DNA"/>
</dbReference>
<organism evidence="2 3">
    <name type="scientific">Didymosphaeria variabile</name>
    <dbReference type="NCBI Taxonomy" id="1932322"/>
    <lineage>
        <taxon>Eukaryota</taxon>
        <taxon>Fungi</taxon>
        <taxon>Dikarya</taxon>
        <taxon>Ascomycota</taxon>
        <taxon>Pezizomycotina</taxon>
        <taxon>Dothideomycetes</taxon>
        <taxon>Pleosporomycetidae</taxon>
        <taxon>Pleosporales</taxon>
        <taxon>Massarineae</taxon>
        <taxon>Didymosphaeriaceae</taxon>
        <taxon>Didymosphaeria</taxon>
    </lineage>
</organism>
<protein>
    <submittedName>
        <fullName evidence="2">GPI transamidase component</fullName>
    </submittedName>
</protein>
<accession>A0A9W8XTQ0</accession>
<evidence type="ECO:0000259" key="1">
    <source>
        <dbReference type="Pfam" id="PF00144"/>
    </source>
</evidence>
<feature type="domain" description="Beta-lactamase-related" evidence="1">
    <location>
        <begin position="65"/>
        <end position="380"/>
    </location>
</feature>
<dbReference type="InterPro" id="IPR012338">
    <property type="entry name" value="Beta-lactam/transpept-like"/>
</dbReference>
<sequence>MPLSAQGAQKIKTVLDAATKEGPTGMNGLTFVAVDKEGKSLIEHASGMRSINSQEPMDMETSFFLQLVEQGSIPLDDAEFIKKLAPEIGAKKVYADGVNGVDQQGSVTMRMLLNHTAGFAYAFFDPRVSMRGRPIGIGEFNGDEEDIINSPMVNQPADLRNLKPGSMWEYGINIDWAGIVLERHTGQKLNDYMQEHIFKALGISDVTMFPTENMKSNLAYMHQRDPTTGALSERDHLYHRAFWQNTKEQQQKFFHSGGGGLFAKPKEYLKVLTALLNDGVSPTTGNRILKKETVDLMWENQIPNQPNFARGGPPAADPLLSNSVPEMYPQTGNPPQGWGLSMFLTIAPGDTGRGANTGWWCGLANLFWWVDREKGIAGMLSGQVLPFGDPKVIQAWFAVEKTLYDNLE</sequence>
<dbReference type="InterPro" id="IPR050789">
    <property type="entry name" value="Diverse_Enzym_Activities"/>
</dbReference>
<dbReference type="Proteomes" id="UP001140513">
    <property type="component" value="Unassembled WGS sequence"/>
</dbReference>
<dbReference type="AlphaFoldDB" id="A0A9W8XTQ0"/>
<dbReference type="GeneID" id="80906610"/>
<dbReference type="InterPro" id="IPR001466">
    <property type="entry name" value="Beta-lactam-related"/>
</dbReference>
<evidence type="ECO:0000313" key="3">
    <source>
        <dbReference type="Proteomes" id="UP001140513"/>
    </source>
</evidence>
<dbReference type="RefSeq" id="XP_056075355.1">
    <property type="nucleotide sequence ID" value="XM_056211882.1"/>
</dbReference>
<dbReference type="Pfam" id="PF00144">
    <property type="entry name" value="Beta-lactamase"/>
    <property type="match status" value="1"/>
</dbReference>